<dbReference type="AlphaFoldDB" id="A0A6N3I3K0"/>
<accession>A0A6N3I3K0</accession>
<dbReference type="RefSeq" id="WP_421800944.1">
    <property type="nucleotide sequence ID" value="NZ_CACRUH010000101.1"/>
</dbReference>
<sequence>MGDGKFQCNTQLRSGGDEVPGKITVRNYTTLTDYAALLRAGMYLAGKKEEAEDNGFRFKVTESERHGVVVKIAEVDK</sequence>
<reference evidence="1" key="1">
    <citation type="submission" date="2019-11" db="EMBL/GenBank/DDBJ databases">
        <authorList>
            <person name="Feng L."/>
        </authorList>
    </citation>
    <scope>NUCLEOTIDE SEQUENCE</scope>
    <source>
        <strain evidence="1">ChathewayiLFYP18</strain>
    </source>
</reference>
<name>A0A6N3I3K0_9FIRM</name>
<dbReference type="EMBL" id="CACRUH010000101">
    <property type="protein sequence ID" value="VYU83817.1"/>
    <property type="molecule type" value="Genomic_DNA"/>
</dbReference>
<evidence type="ECO:0000313" key="1">
    <source>
        <dbReference type="EMBL" id="VYU83817.1"/>
    </source>
</evidence>
<protein>
    <submittedName>
        <fullName evidence="1">Uncharacterized protein</fullName>
    </submittedName>
</protein>
<organism evidence="1">
    <name type="scientific">Hungatella hathewayi</name>
    <dbReference type="NCBI Taxonomy" id="154046"/>
    <lineage>
        <taxon>Bacteria</taxon>
        <taxon>Bacillati</taxon>
        <taxon>Bacillota</taxon>
        <taxon>Clostridia</taxon>
        <taxon>Lachnospirales</taxon>
        <taxon>Lachnospiraceae</taxon>
        <taxon>Hungatella</taxon>
    </lineage>
</organism>
<gene>
    <name evidence="1" type="ORF">CHLFYP18_04596</name>
</gene>
<proteinExistence type="predicted"/>